<dbReference type="EMBL" id="VNHS01000002">
    <property type="protein sequence ID" value="TYP78273.1"/>
    <property type="molecule type" value="Genomic_DNA"/>
</dbReference>
<comment type="subcellular location">
    <subcellularLocation>
        <location evidence="1">Cell membrane</location>
        <topology evidence="1">Multi-pass membrane protein</topology>
    </subcellularLocation>
</comment>
<evidence type="ECO:0000256" key="2">
    <source>
        <dbReference type="ARBA" id="ARBA00008335"/>
    </source>
</evidence>
<evidence type="ECO:0000256" key="3">
    <source>
        <dbReference type="ARBA" id="ARBA00022448"/>
    </source>
</evidence>
<dbReference type="InterPro" id="IPR020846">
    <property type="entry name" value="MFS_dom"/>
</dbReference>
<evidence type="ECO:0000313" key="10">
    <source>
        <dbReference type="EMBL" id="TYP78273.1"/>
    </source>
</evidence>
<evidence type="ECO:0000256" key="6">
    <source>
        <dbReference type="ARBA" id="ARBA00022989"/>
    </source>
</evidence>
<keyword evidence="11" id="KW-1185">Reference proteome</keyword>
<feature type="transmembrane region" description="Helical" evidence="8">
    <location>
        <begin position="337"/>
        <end position="361"/>
    </location>
</feature>
<evidence type="ECO:0000256" key="1">
    <source>
        <dbReference type="ARBA" id="ARBA00004651"/>
    </source>
</evidence>
<dbReference type="Pfam" id="PF07690">
    <property type="entry name" value="MFS_1"/>
    <property type="match status" value="1"/>
</dbReference>
<dbReference type="InterPro" id="IPR036259">
    <property type="entry name" value="MFS_trans_sf"/>
</dbReference>
<dbReference type="Gene3D" id="1.20.1250.20">
    <property type="entry name" value="MFS general substrate transporter like domains"/>
    <property type="match status" value="1"/>
</dbReference>
<evidence type="ECO:0000256" key="5">
    <source>
        <dbReference type="ARBA" id="ARBA00022692"/>
    </source>
</evidence>
<dbReference type="RefSeq" id="WP_148928711.1">
    <property type="nucleotide sequence ID" value="NZ_VNHS01000002.1"/>
</dbReference>
<reference evidence="10 11" key="1">
    <citation type="submission" date="2019-07" db="EMBL/GenBank/DDBJ databases">
        <title>Genomic Encyclopedia of Type Strains, Phase III (KMG-III): the genomes of soil and plant-associated and newly described type strains.</title>
        <authorList>
            <person name="Whitman W."/>
        </authorList>
    </citation>
    <scope>NUCLEOTIDE SEQUENCE [LARGE SCALE GENOMIC DNA]</scope>
    <source>
        <strain evidence="10 11">BL24</strain>
    </source>
</reference>
<dbReference type="OrthoDB" id="9781156at2"/>
<feature type="transmembrane region" description="Helical" evidence="8">
    <location>
        <begin position="306"/>
        <end position="325"/>
    </location>
</feature>
<keyword evidence="6 8" id="KW-1133">Transmembrane helix</keyword>
<comment type="similarity">
    <text evidence="2">Belongs to the major facilitator superfamily.</text>
</comment>
<evidence type="ECO:0000256" key="8">
    <source>
        <dbReference type="SAM" id="Phobius"/>
    </source>
</evidence>
<dbReference type="InterPro" id="IPR011701">
    <property type="entry name" value="MFS"/>
</dbReference>
<feature type="transmembrane region" description="Helical" evidence="8">
    <location>
        <begin position="282"/>
        <end position="300"/>
    </location>
</feature>
<name>A0A5S5CJU9_9BACL</name>
<feature type="transmembrane region" description="Helical" evidence="8">
    <location>
        <begin position="51"/>
        <end position="71"/>
    </location>
</feature>
<dbReference type="Proteomes" id="UP000323257">
    <property type="component" value="Unassembled WGS sequence"/>
</dbReference>
<accession>A0A5S5CJU9</accession>
<feature type="domain" description="Major facilitator superfamily (MFS) profile" evidence="9">
    <location>
        <begin position="14"/>
        <end position="393"/>
    </location>
</feature>
<keyword evidence="7 8" id="KW-0472">Membrane</keyword>
<feature type="transmembrane region" description="Helical" evidence="8">
    <location>
        <begin position="168"/>
        <end position="188"/>
    </location>
</feature>
<comment type="caution">
    <text evidence="10">The sequence shown here is derived from an EMBL/GenBank/DDBJ whole genome shotgun (WGS) entry which is preliminary data.</text>
</comment>
<keyword evidence="5 8" id="KW-0812">Transmembrane</keyword>
<feature type="transmembrane region" description="Helical" evidence="8">
    <location>
        <begin position="12"/>
        <end position="39"/>
    </location>
</feature>
<feature type="transmembrane region" description="Helical" evidence="8">
    <location>
        <begin position="253"/>
        <end position="270"/>
    </location>
</feature>
<feature type="transmembrane region" description="Helical" evidence="8">
    <location>
        <begin position="138"/>
        <end position="156"/>
    </location>
</feature>
<feature type="transmembrane region" description="Helical" evidence="8">
    <location>
        <begin position="104"/>
        <end position="126"/>
    </location>
</feature>
<dbReference type="AlphaFoldDB" id="A0A5S5CJU9"/>
<evidence type="ECO:0000259" key="9">
    <source>
        <dbReference type="PROSITE" id="PS50850"/>
    </source>
</evidence>
<dbReference type="CDD" id="cd17324">
    <property type="entry name" value="MFS_NepI_like"/>
    <property type="match status" value="1"/>
</dbReference>
<gene>
    <name evidence="10" type="ORF">BCM02_102850</name>
</gene>
<evidence type="ECO:0000256" key="7">
    <source>
        <dbReference type="ARBA" id="ARBA00023136"/>
    </source>
</evidence>
<feature type="transmembrane region" description="Helical" evidence="8">
    <location>
        <begin position="218"/>
        <end position="241"/>
    </location>
</feature>
<protein>
    <submittedName>
        <fullName evidence="10">Putative MFS family arabinose efflux permease</fullName>
    </submittedName>
</protein>
<dbReference type="PANTHER" id="PTHR43271:SF2">
    <property type="entry name" value="BLL2771 PROTEIN"/>
    <property type="match status" value="1"/>
</dbReference>
<dbReference type="GO" id="GO:0005886">
    <property type="term" value="C:plasma membrane"/>
    <property type="evidence" value="ECO:0007669"/>
    <property type="project" value="UniProtKB-SubCell"/>
</dbReference>
<dbReference type="PROSITE" id="PS50850">
    <property type="entry name" value="MFS"/>
    <property type="match status" value="1"/>
</dbReference>
<keyword evidence="3" id="KW-0813">Transport</keyword>
<dbReference type="SUPFAM" id="SSF103473">
    <property type="entry name" value="MFS general substrate transporter"/>
    <property type="match status" value="1"/>
</dbReference>
<dbReference type="GO" id="GO:0022857">
    <property type="term" value="F:transmembrane transporter activity"/>
    <property type="evidence" value="ECO:0007669"/>
    <property type="project" value="InterPro"/>
</dbReference>
<evidence type="ECO:0000256" key="4">
    <source>
        <dbReference type="ARBA" id="ARBA00022475"/>
    </source>
</evidence>
<sequence>MSQPSAESAPKPHVTAVLFWSSLIVVSAVYLTIPLISLFADLFRVSASQAAWVGSAFSFAFAGGGLLFGVLSDRYGRKKLMMAGLALLGATTLAIGAVDSLPWLVALRALQGLAASMFPPSVLAYAMEMFPAKKRVTIIGFISTAFLMASIVGQLYSSLIVLTFDWTYVFYILSAVYLASFAAIVFGIPSDKSGSAKGSFFAPFARIGHIFKRKGLPIAYIISATLFTALVGYFSTLGSYLSGPTFGMSHQEILWVRAVGIIGMFISPFDGKLVARFGVKRVLCCGLALAAVGLGLLGIWPNLAFLIALSVVFTTGVAMALPAQISLIGQLAGDIRAIAVSFHMFMLFIGASLGPIVAVYLMDLGGYLFTFLILAGLLALSTIVPLFIRLGEAPTAAHGQAQHSA</sequence>
<evidence type="ECO:0000313" key="11">
    <source>
        <dbReference type="Proteomes" id="UP000323257"/>
    </source>
</evidence>
<proteinExistence type="inferred from homology"/>
<feature type="transmembrane region" description="Helical" evidence="8">
    <location>
        <begin position="80"/>
        <end position="98"/>
    </location>
</feature>
<dbReference type="PANTHER" id="PTHR43271">
    <property type="entry name" value="BLL2771 PROTEIN"/>
    <property type="match status" value="1"/>
</dbReference>
<keyword evidence="4" id="KW-1003">Cell membrane</keyword>
<feature type="transmembrane region" description="Helical" evidence="8">
    <location>
        <begin position="367"/>
        <end position="388"/>
    </location>
</feature>
<organism evidence="10 11">
    <name type="scientific">Paenibacillus methanolicus</name>
    <dbReference type="NCBI Taxonomy" id="582686"/>
    <lineage>
        <taxon>Bacteria</taxon>
        <taxon>Bacillati</taxon>
        <taxon>Bacillota</taxon>
        <taxon>Bacilli</taxon>
        <taxon>Bacillales</taxon>
        <taxon>Paenibacillaceae</taxon>
        <taxon>Paenibacillus</taxon>
    </lineage>
</organism>